<dbReference type="InterPro" id="IPR036388">
    <property type="entry name" value="WH-like_DNA-bd_sf"/>
</dbReference>
<gene>
    <name evidence="11" type="ORF">RM190_15245</name>
</gene>
<proteinExistence type="inferred from homology"/>
<organism evidence="11 12">
    <name type="scientific">Paracoccus broussonetiae</name>
    <dbReference type="NCBI Taxonomy" id="3075834"/>
    <lineage>
        <taxon>Bacteria</taxon>
        <taxon>Pseudomonadati</taxon>
        <taxon>Pseudomonadota</taxon>
        <taxon>Alphaproteobacteria</taxon>
        <taxon>Rhodobacterales</taxon>
        <taxon>Paracoccaceae</taxon>
        <taxon>Paracoccus</taxon>
    </lineage>
</organism>
<dbReference type="Gene3D" id="3.40.190.10">
    <property type="entry name" value="Periplasmic binding protein-like II"/>
    <property type="match status" value="2"/>
</dbReference>
<dbReference type="Proteomes" id="UP001251085">
    <property type="component" value="Unassembled WGS sequence"/>
</dbReference>
<keyword evidence="5" id="KW-0028">Amino-acid biosynthesis</keyword>
<dbReference type="SUPFAM" id="SSF53850">
    <property type="entry name" value="Periplasmic binding protein-like II"/>
    <property type="match status" value="1"/>
</dbReference>
<evidence type="ECO:0000256" key="3">
    <source>
        <dbReference type="ARBA" id="ARBA00019365"/>
    </source>
</evidence>
<evidence type="ECO:0000256" key="7">
    <source>
        <dbReference type="ARBA" id="ARBA00023125"/>
    </source>
</evidence>
<dbReference type="InterPro" id="IPR036390">
    <property type="entry name" value="WH_DNA-bd_sf"/>
</dbReference>
<keyword evidence="4" id="KW-0963">Cytoplasm</keyword>
<dbReference type="InterPro" id="IPR000847">
    <property type="entry name" value="LysR_HTH_N"/>
</dbReference>
<evidence type="ECO:0000313" key="11">
    <source>
        <dbReference type="EMBL" id="MDT1063230.1"/>
    </source>
</evidence>
<feature type="domain" description="HTH lysR-type" evidence="10">
    <location>
        <begin position="3"/>
        <end position="60"/>
    </location>
</feature>
<dbReference type="PANTHER" id="PTHR30346">
    <property type="entry name" value="TRANSCRIPTIONAL DUAL REGULATOR HCAR-RELATED"/>
    <property type="match status" value="1"/>
</dbReference>
<name>A0ABU3EIJ1_9RHOB</name>
<sequence>MHLELRHLRSLRAIHEQGGLARAAEILNLTQSALSHQIKALEEQAGVELFLRKTKPLRLSAAGMRLLRTAEQVLPLIDSAEAEFRAVELGRAGRLHVAMECHHCFDWLLPVLDQFRRAWPEVDLDIRTSLALKALPALVRGQVDLVISSDPEEMPGVTYQPLFDYAPTMVVPANHPLVAKGYADPADLAGETLITYPMDRARLDVFSQFLDPAGVTPAHHRQVEQTAVALMLIASGRGVAVMPDWVLRAQAGNPELALLPLGPDGMLRRLYAALREDDLSQPYMAHVLRLVRTEPVRMMRGLSYARTTRRMPEDGRAGV</sequence>
<evidence type="ECO:0000259" key="10">
    <source>
        <dbReference type="PROSITE" id="PS50931"/>
    </source>
</evidence>
<evidence type="ECO:0000256" key="4">
    <source>
        <dbReference type="ARBA" id="ARBA00022490"/>
    </source>
</evidence>
<evidence type="ECO:0000256" key="2">
    <source>
        <dbReference type="ARBA" id="ARBA00009437"/>
    </source>
</evidence>
<dbReference type="InterPro" id="IPR037406">
    <property type="entry name" value="MetR_PBP2"/>
</dbReference>
<dbReference type="InterPro" id="IPR005119">
    <property type="entry name" value="LysR_subst-bd"/>
</dbReference>
<dbReference type="PRINTS" id="PR00039">
    <property type="entry name" value="HTHLYSR"/>
</dbReference>
<comment type="subcellular location">
    <subcellularLocation>
        <location evidence="1">Cytoplasm</location>
    </subcellularLocation>
</comment>
<evidence type="ECO:0000256" key="6">
    <source>
        <dbReference type="ARBA" id="ARBA00023015"/>
    </source>
</evidence>
<dbReference type="SUPFAM" id="SSF46785">
    <property type="entry name" value="Winged helix' DNA-binding domain"/>
    <property type="match status" value="1"/>
</dbReference>
<comment type="similarity">
    <text evidence="2">Belongs to the LysR transcriptional regulatory family.</text>
</comment>
<evidence type="ECO:0000313" key="12">
    <source>
        <dbReference type="Proteomes" id="UP001251085"/>
    </source>
</evidence>
<evidence type="ECO:0000256" key="9">
    <source>
        <dbReference type="ARBA" id="ARBA00023167"/>
    </source>
</evidence>
<evidence type="ECO:0000256" key="8">
    <source>
        <dbReference type="ARBA" id="ARBA00023163"/>
    </source>
</evidence>
<dbReference type="Pfam" id="PF00126">
    <property type="entry name" value="HTH_1"/>
    <property type="match status" value="1"/>
</dbReference>
<dbReference type="CDD" id="cd08441">
    <property type="entry name" value="PBP2_MetR"/>
    <property type="match status" value="1"/>
</dbReference>
<dbReference type="Pfam" id="PF03466">
    <property type="entry name" value="LysR_substrate"/>
    <property type="match status" value="1"/>
</dbReference>
<protein>
    <recommendedName>
        <fullName evidence="3">HTH-type transcriptional regulator MetR</fullName>
    </recommendedName>
</protein>
<comment type="caution">
    <text evidence="11">The sequence shown here is derived from an EMBL/GenBank/DDBJ whole genome shotgun (WGS) entry which is preliminary data.</text>
</comment>
<keyword evidence="12" id="KW-1185">Reference proteome</keyword>
<keyword evidence="6" id="KW-0805">Transcription regulation</keyword>
<reference evidence="12" key="1">
    <citation type="submission" date="2023-07" db="EMBL/GenBank/DDBJ databases">
        <title>Characterization of two Paracoccaceae strains isolated from Phycosphere and proposal of Xinfangfangia lacusdiani sp. nov.</title>
        <authorList>
            <person name="Deng Y."/>
            <person name="Zhang Y.Q."/>
        </authorList>
    </citation>
    <scope>NUCLEOTIDE SEQUENCE [LARGE SCALE GENOMIC DNA]</scope>
    <source>
        <strain evidence="12">CPCC 101403</strain>
    </source>
</reference>
<dbReference type="EMBL" id="JAVRQI010000011">
    <property type="protein sequence ID" value="MDT1063230.1"/>
    <property type="molecule type" value="Genomic_DNA"/>
</dbReference>
<dbReference type="RefSeq" id="WP_311760316.1">
    <property type="nucleotide sequence ID" value="NZ_JAVRQI010000011.1"/>
</dbReference>
<dbReference type="PROSITE" id="PS50931">
    <property type="entry name" value="HTH_LYSR"/>
    <property type="match status" value="1"/>
</dbReference>
<evidence type="ECO:0000256" key="1">
    <source>
        <dbReference type="ARBA" id="ARBA00004496"/>
    </source>
</evidence>
<evidence type="ECO:0000256" key="5">
    <source>
        <dbReference type="ARBA" id="ARBA00022605"/>
    </source>
</evidence>
<accession>A0ABU3EIJ1</accession>
<keyword evidence="7" id="KW-0238">DNA-binding</keyword>
<dbReference type="PANTHER" id="PTHR30346:SF28">
    <property type="entry name" value="HTH-TYPE TRANSCRIPTIONAL REGULATOR CYNR"/>
    <property type="match status" value="1"/>
</dbReference>
<keyword evidence="9" id="KW-0486">Methionine biosynthesis</keyword>
<keyword evidence="8" id="KW-0804">Transcription</keyword>
<dbReference type="Gene3D" id="1.10.10.10">
    <property type="entry name" value="Winged helix-like DNA-binding domain superfamily/Winged helix DNA-binding domain"/>
    <property type="match status" value="1"/>
</dbReference>